<keyword evidence="3 7" id="KW-0813">Transport</keyword>
<protein>
    <recommendedName>
        <fullName evidence="7">Solute carrier family 40 member</fullName>
    </recommendedName>
</protein>
<comment type="subcellular location">
    <subcellularLocation>
        <location evidence="1 7">Membrane</location>
        <topology evidence="1 7">Multi-pass membrane protein</topology>
    </subcellularLocation>
</comment>
<comment type="similarity">
    <text evidence="2 7">Belongs to the ferroportin (FP) (TC 2.A.100) family. SLC40A subfamily.</text>
</comment>
<evidence type="ECO:0000256" key="2">
    <source>
        <dbReference type="ARBA" id="ARBA00006279"/>
    </source>
</evidence>
<gene>
    <name evidence="9" type="ORF">DdX_05813</name>
</gene>
<evidence type="ECO:0000256" key="4">
    <source>
        <dbReference type="ARBA" id="ARBA00022692"/>
    </source>
</evidence>
<comment type="caution">
    <text evidence="9">The sequence shown here is derived from an EMBL/GenBank/DDBJ whole genome shotgun (WGS) entry which is preliminary data.</text>
</comment>
<evidence type="ECO:0000256" key="7">
    <source>
        <dbReference type="RuleBase" id="RU365065"/>
    </source>
</evidence>
<comment type="function">
    <text evidence="7">May be involved in iron transport and iron homeostasis.</text>
</comment>
<evidence type="ECO:0000256" key="6">
    <source>
        <dbReference type="ARBA" id="ARBA00023136"/>
    </source>
</evidence>
<evidence type="ECO:0000256" key="3">
    <source>
        <dbReference type="ARBA" id="ARBA00022448"/>
    </source>
</evidence>
<keyword evidence="6 7" id="KW-0472">Membrane</keyword>
<feature type="compositionally biased region" description="Basic and acidic residues" evidence="8">
    <location>
        <begin position="513"/>
        <end position="524"/>
    </location>
</feature>
<feature type="transmembrane region" description="Helical" evidence="7">
    <location>
        <begin position="469"/>
        <end position="492"/>
    </location>
</feature>
<accession>A0AAD4N7W9</accession>
<dbReference type="GO" id="GO:0005381">
    <property type="term" value="F:iron ion transmembrane transporter activity"/>
    <property type="evidence" value="ECO:0007669"/>
    <property type="project" value="UniProtKB-UniRule"/>
</dbReference>
<keyword evidence="5 7" id="KW-1133">Transmembrane helix</keyword>
<dbReference type="Pfam" id="PF06963">
    <property type="entry name" value="FPN1"/>
    <property type="match status" value="1"/>
</dbReference>
<dbReference type="Gene3D" id="1.20.1250.20">
    <property type="entry name" value="MFS general substrate transporter like domains"/>
    <property type="match status" value="1"/>
</dbReference>
<name>A0AAD4N7W9_9BILA</name>
<dbReference type="SUPFAM" id="SSF103473">
    <property type="entry name" value="MFS general substrate transporter"/>
    <property type="match status" value="1"/>
</dbReference>
<evidence type="ECO:0000256" key="5">
    <source>
        <dbReference type="ARBA" id="ARBA00022989"/>
    </source>
</evidence>
<feature type="transmembrane region" description="Helical" evidence="7">
    <location>
        <begin position="20"/>
        <end position="39"/>
    </location>
</feature>
<feature type="transmembrane region" description="Helical" evidence="7">
    <location>
        <begin position="273"/>
        <end position="292"/>
    </location>
</feature>
<dbReference type="PANTHER" id="PTHR11660:SF57">
    <property type="entry name" value="SOLUTE CARRIER FAMILY 40 MEMBER"/>
    <property type="match status" value="1"/>
</dbReference>
<sequence length="559" mass="62367">MDLKPDRKWPSRPFQLLYTGYIFSCVGDRLWTFAIVLLLEHLGGMRLVSANQLVDGVSAMLLSTFVGNWLDRHDRKVGALTVLAVNNICKMAFTKDWIVVMANREQSDSLSRRNATMTTIDQLSSVIAPLITGYILLFGGYRLACLVFVAWNFVSWAAERYLLSKVYSQVEELAVRERNVQDMSDPQFKEEIDILLKKESSASKSSSANMGVKFVRCWRRLERRTGKALSAYRRQQVFFAAIGLALLYMTVLGFDGLALSYGKSQYLPDNVLGAFRSVGSVLGICGALSYTIFERRIGVRNTGFLGLSIQQGFLWLCLVSIWLPGSPFDPSGYARSWTFEGWIRSSANAFSGSRIEDPAAGRTLSLLRNESLSSTEILPLKIISNTGSINWSDWTIDGHPVVSVVVFFCGITFARLGLWMADLSITQLMQESIAEEERNTVFGAQNAFCQLFSVLKDIVVILFPDPRTFGLLIAMSVGFVALGFFSYCCYLIKIRRYGNNSKSSQIDLSSQSKPDDMEQEEKAKLLPLSPSAPFLTPTPSVKSHNRIEITNELPPSSPS</sequence>
<evidence type="ECO:0000313" key="9">
    <source>
        <dbReference type="EMBL" id="KAI1720422.1"/>
    </source>
</evidence>
<evidence type="ECO:0000313" key="10">
    <source>
        <dbReference type="Proteomes" id="UP001201812"/>
    </source>
</evidence>
<feature type="compositionally biased region" description="Low complexity" evidence="8">
    <location>
        <begin position="502"/>
        <end position="512"/>
    </location>
</feature>
<dbReference type="InterPro" id="IPR009716">
    <property type="entry name" value="Ferroportin-1"/>
</dbReference>
<feature type="transmembrane region" description="Helical" evidence="7">
    <location>
        <begin position="401"/>
        <end position="421"/>
    </location>
</feature>
<feature type="region of interest" description="Disordered" evidence="8">
    <location>
        <begin position="502"/>
        <end position="559"/>
    </location>
</feature>
<comment type="caution">
    <text evidence="7">Lacks conserved residue(s) required for the propagation of feature annotation.</text>
</comment>
<dbReference type="PANTHER" id="PTHR11660">
    <property type="entry name" value="SOLUTE CARRIER FAMILY 40 MEMBER"/>
    <property type="match status" value="1"/>
</dbReference>
<keyword evidence="10" id="KW-1185">Reference proteome</keyword>
<dbReference type="EMBL" id="JAKKPZ010000006">
    <property type="protein sequence ID" value="KAI1720422.1"/>
    <property type="molecule type" value="Genomic_DNA"/>
</dbReference>
<keyword evidence="7" id="KW-0406">Ion transport</keyword>
<reference evidence="9" key="1">
    <citation type="submission" date="2022-01" db="EMBL/GenBank/DDBJ databases">
        <title>Genome Sequence Resource for Two Populations of Ditylenchus destructor, the Migratory Endoparasitic Phytonematode.</title>
        <authorList>
            <person name="Zhang H."/>
            <person name="Lin R."/>
            <person name="Xie B."/>
        </authorList>
    </citation>
    <scope>NUCLEOTIDE SEQUENCE</scope>
    <source>
        <strain evidence="9">BazhouSP</strain>
    </source>
</reference>
<evidence type="ECO:0000256" key="8">
    <source>
        <dbReference type="SAM" id="MobiDB-lite"/>
    </source>
</evidence>
<dbReference type="GO" id="GO:0016020">
    <property type="term" value="C:membrane"/>
    <property type="evidence" value="ECO:0007669"/>
    <property type="project" value="UniProtKB-SubCell"/>
</dbReference>
<dbReference type="InterPro" id="IPR036259">
    <property type="entry name" value="MFS_trans_sf"/>
</dbReference>
<dbReference type="Proteomes" id="UP001201812">
    <property type="component" value="Unassembled WGS sequence"/>
</dbReference>
<evidence type="ECO:0000256" key="1">
    <source>
        <dbReference type="ARBA" id="ARBA00004141"/>
    </source>
</evidence>
<keyword evidence="4 7" id="KW-0812">Transmembrane</keyword>
<feature type="transmembrane region" description="Helical" evidence="7">
    <location>
        <begin position="131"/>
        <end position="154"/>
    </location>
</feature>
<feature type="transmembrane region" description="Helical" evidence="7">
    <location>
        <begin position="237"/>
        <end position="261"/>
    </location>
</feature>
<proteinExistence type="inferred from homology"/>
<dbReference type="AlphaFoldDB" id="A0AAD4N7W9"/>
<organism evidence="9 10">
    <name type="scientific">Ditylenchus destructor</name>
    <dbReference type="NCBI Taxonomy" id="166010"/>
    <lineage>
        <taxon>Eukaryota</taxon>
        <taxon>Metazoa</taxon>
        <taxon>Ecdysozoa</taxon>
        <taxon>Nematoda</taxon>
        <taxon>Chromadorea</taxon>
        <taxon>Rhabditida</taxon>
        <taxon>Tylenchina</taxon>
        <taxon>Tylenchomorpha</taxon>
        <taxon>Sphaerularioidea</taxon>
        <taxon>Anguinidae</taxon>
        <taxon>Anguininae</taxon>
        <taxon>Ditylenchus</taxon>
    </lineage>
</organism>